<evidence type="ECO:0000256" key="1">
    <source>
        <dbReference type="SAM" id="SignalP"/>
    </source>
</evidence>
<sequence>MKKLTIRLLACLSLAFFVECSDSDQLSNQIEISVKNQTEDLVTVKTFNFNKSSRKERAVFLKKCLKDPIGMGMIKFESSKIREYNIKNKSLERLLMKESERKDVYFFEEFFTVLPKENTSNKNIVSKLDGYCYYGDSQISVCSGVIYANTSHGIVNDNCQNYKMGFNLNIMHAYTGYEYGGGGDSSYFLQACAWDMDPYGDSGRAVAAAPVEEVFTL</sequence>
<accession>A0A1B8ZG85</accession>
<gene>
    <name evidence="2" type="ORF">BBI01_11815</name>
</gene>
<evidence type="ECO:0000313" key="2">
    <source>
        <dbReference type="EMBL" id="OCA70629.1"/>
    </source>
</evidence>
<feature type="chain" id="PRO_5008620521" description="Lipoprotein" evidence="1">
    <location>
        <begin position="21"/>
        <end position="217"/>
    </location>
</feature>
<dbReference type="AlphaFoldDB" id="A0A1B8ZG85"/>
<feature type="signal peptide" evidence="1">
    <location>
        <begin position="1"/>
        <end position="20"/>
    </location>
</feature>
<evidence type="ECO:0008006" key="4">
    <source>
        <dbReference type="Google" id="ProtNLM"/>
    </source>
</evidence>
<comment type="caution">
    <text evidence="2">The sequence shown here is derived from an EMBL/GenBank/DDBJ whole genome shotgun (WGS) entry which is preliminary data.</text>
</comment>
<dbReference type="Proteomes" id="UP000092651">
    <property type="component" value="Unassembled WGS sequence"/>
</dbReference>
<keyword evidence="3" id="KW-1185">Reference proteome</keyword>
<name>A0A1B8ZG85_9FLAO</name>
<dbReference type="EMBL" id="MAYH01000034">
    <property type="protein sequence ID" value="OCA70629.1"/>
    <property type="molecule type" value="Genomic_DNA"/>
</dbReference>
<reference evidence="2 3" key="1">
    <citation type="submission" date="2016-07" db="EMBL/GenBank/DDBJ databases">
        <authorList>
            <person name="Jeong J.-J."/>
            <person name="Kim D.W."/>
            <person name="Sang M.K."/>
            <person name="Choi I.-G."/>
            <person name="Kim K.D."/>
        </authorList>
    </citation>
    <scope>NUCLEOTIDE SEQUENCE [LARGE SCALE GENOMIC DNA]</scope>
    <source>
        <strain evidence="2 3">UTM-3</strain>
    </source>
</reference>
<proteinExistence type="predicted"/>
<protein>
    <recommendedName>
        <fullName evidence="4">Lipoprotein</fullName>
    </recommendedName>
</protein>
<evidence type="ECO:0000313" key="3">
    <source>
        <dbReference type="Proteomes" id="UP000092651"/>
    </source>
</evidence>
<dbReference type="OrthoDB" id="9858169at2"/>
<organism evidence="2 3">
    <name type="scientific">Chryseobacterium artocarpi</name>
    <dbReference type="NCBI Taxonomy" id="1414727"/>
    <lineage>
        <taxon>Bacteria</taxon>
        <taxon>Pseudomonadati</taxon>
        <taxon>Bacteroidota</taxon>
        <taxon>Flavobacteriia</taxon>
        <taxon>Flavobacteriales</taxon>
        <taxon>Weeksellaceae</taxon>
        <taxon>Chryseobacterium group</taxon>
        <taxon>Chryseobacterium</taxon>
    </lineage>
</organism>
<keyword evidence="1" id="KW-0732">Signal</keyword>
<dbReference type="RefSeq" id="WP_065395040.1">
    <property type="nucleotide sequence ID" value="NZ_MAYH01000034.1"/>
</dbReference>